<feature type="binding site" evidence="16">
    <location>
        <position position="87"/>
    </location>
    <ligand>
        <name>Zn(2+)</name>
        <dbReference type="ChEBI" id="CHEBI:29105"/>
        <note>catalytic</note>
    </ligand>
</feature>
<dbReference type="PANTHER" id="PTHR38011:SF7">
    <property type="entry name" value="2,5-DIAMINO-6-RIBOSYLAMINO-4(3H)-PYRIMIDINONE 5'-PHOSPHATE REDUCTASE"/>
    <property type="match status" value="1"/>
</dbReference>
<dbReference type="GO" id="GO:0008270">
    <property type="term" value="F:zinc ion binding"/>
    <property type="evidence" value="ECO:0007669"/>
    <property type="project" value="InterPro"/>
</dbReference>
<accession>A0A0A2F0J4</accession>
<evidence type="ECO:0000256" key="4">
    <source>
        <dbReference type="ARBA" id="ARBA00005259"/>
    </source>
</evidence>
<dbReference type="SUPFAM" id="SSF53927">
    <property type="entry name" value="Cytidine deaminase-like"/>
    <property type="match status" value="1"/>
</dbReference>
<name>A0A0A2F0J4_9PORP</name>
<dbReference type="Proteomes" id="UP000030130">
    <property type="component" value="Unassembled WGS sequence"/>
</dbReference>
<keyword evidence="12" id="KW-0511">Multifunctional enzyme</keyword>
<dbReference type="EC" id="3.5.4.26" evidence="13"/>
<comment type="cofactor">
    <cofactor evidence="13 16">
        <name>Zn(2+)</name>
        <dbReference type="ChEBI" id="CHEBI:29105"/>
    </cofactor>
    <text evidence="13 16">Binds 1 zinc ion.</text>
</comment>
<feature type="binding site" evidence="15">
    <location>
        <begin position="293"/>
        <end position="299"/>
    </location>
    <ligand>
        <name>NADP(+)</name>
        <dbReference type="ChEBI" id="CHEBI:58349"/>
    </ligand>
</feature>
<evidence type="ECO:0000256" key="10">
    <source>
        <dbReference type="ARBA" id="ARBA00022857"/>
    </source>
</evidence>
<evidence type="ECO:0000256" key="9">
    <source>
        <dbReference type="ARBA" id="ARBA00022833"/>
    </source>
</evidence>
<feature type="active site" description="Proton donor" evidence="14">
    <location>
        <position position="53"/>
    </location>
</feature>
<feature type="domain" description="CMP/dCMP-type deaminase" evidence="17">
    <location>
        <begin position="2"/>
        <end position="126"/>
    </location>
</feature>
<keyword evidence="11 13" id="KW-0560">Oxidoreductase</keyword>
<dbReference type="GO" id="GO:0008835">
    <property type="term" value="F:diaminohydroxyphosphoribosylaminopyrimidine deaminase activity"/>
    <property type="evidence" value="ECO:0007669"/>
    <property type="project" value="UniProtKB-EC"/>
</dbReference>
<feature type="binding site" evidence="15">
    <location>
        <position position="207"/>
    </location>
    <ligand>
        <name>NADP(+)</name>
        <dbReference type="ChEBI" id="CHEBI:58349"/>
    </ligand>
</feature>
<dbReference type="Pfam" id="PF00383">
    <property type="entry name" value="dCMP_cyt_deam_1"/>
    <property type="match status" value="1"/>
</dbReference>
<dbReference type="EMBL" id="JRAI01000008">
    <property type="protein sequence ID" value="KGN87758.1"/>
    <property type="molecule type" value="Genomic_DNA"/>
</dbReference>
<keyword evidence="21" id="KW-1185">Reference proteome</keyword>
<evidence type="ECO:0000259" key="17">
    <source>
        <dbReference type="PROSITE" id="PS51747"/>
    </source>
</evidence>
<evidence type="ECO:0000256" key="14">
    <source>
        <dbReference type="PIRSR" id="PIRSR006769-1"/>
    </source>
</evidence>
<dbReference type="eggNOG" id="COG1985">
    <property type="taxonomic scope" value="Bacteria"/>
</dbReference>
<comment type="similarity">
    <text evidence="4 13">In the N-terminal section; belongs to the cytidine and deoxycytidylate deaminase family.</text>
</comment>
<comment type="function">
    <text evidence="1 13">Converts 2,5-diamino-6-(ribosylamino)-4(3h)-pyrimidinone 5'-phosphate into 5-amino-6-(ribosylamino)-2,4(1h,3h)-pyrimidinedione 5'-phosphate.</text>
</comment>
<comment type="catalytic activity">
    <reaction evidence="13">
        <text>2,5-diamino-6-hydroxy-4-(5-phosphoribosylamino)-pyrimidine + H2O + H(+) = 5-amino-6-(5-phospho-D-ribosylamino)uracil + NH4(+)</text>
        <dbReference type="Rhea" id="RHEA:21868"/>
        <dbReference type="ChEBI" id="CHEBI:15377"/>
        <dbReference type="ChEBI" id="CHEBI:15378"/>
        <dbReference type="ChEBI" id="CHEBI:28938"/>
        <dbReference type="ChEBI" id="CHEBI:58453"/>
        <dbReference type="ChEBI" id="CHEBI:58614"/>
        <dbReference type="EC" id="3.5.4.26"/>
    </reaction>
</comment>
<protein>
    <recommendedName>
        <fullName evidence="13">Riboflavin biosynthesis protein RibD</fullName>
    </recommendedName>
    <domain>
        <recommendedName>
            <fullName evidence="13">Diaminohydroxyphosphoribosylaminopyrimidine deaminase</fullName>
            <shortName evidence="13">DRAP deaminase</shortName>
            <ecNumber evidence="13">3.5.4.26</ecNumber>
        </recommendedName>
        <alternativeName>
            <fullName evidence="13">Riboflavin-specific deaminase</fullName>
        </alternativeName>
    </domain>
    <domain>
        <recommendedName>
            <fullName evidence="13">5-amino-6-(5-phosphoribosylamino)uracil reductase</fullName>
            <ecNumber evidence="13">1.1.1.193</ecNumber>
        </recommendedName>
        <alternativeName>
            <fullName evidence="13">HTP reductase</fullName>
        </alternativeName>
    </domain>
</protein>
<sequence length="330" mass="36750">MTPDPLYMRRAIELAQNAEGFTSPNPLVGAVLVARGRIIGEGYHHCAGMPHAEVMAVRSVRDRSLLKESTLYVSLEPCSHYGKTPPCAELILRECIPHVVVAMLDPFPSVSGRGIKMLREGGVSVEVGLLADEAEELNRHFLTAQRQHRPYVTLKWAESSDGFIDALRNDASTPPVRLSTPLTTRFVHHRRMMHDAILVGFRTALLDNPSLTVRHWYGRNPLRVVTDRHLALPRHLSLFDGSVPTLVFTEREQPSGYPPSVSFVRIDPSRPAVEQMLAELHVRGIQSLLVEGGACILRSFIDSGLYDDVRIERSTLILNEGVRAPLLPSR</sequence>
<dbReference type="Gene3D" id="3.40.140.10">
    <property type="entry name" value="Cytidine Deaminase, domain 2"/>
    <property type="match status" value="1"/>
</dbReference>
<dbReference type="AlphaFoldDB" id="A0A0A2F0J4"/>
<evidence type="ECO:0000313" key="20">
    <source>
        <dbReference type="Proteomes" id="UP000030130"/>
    </source>
</evidence>
<dbReference type="SUPFAM" id="SSF53597">
    <property type="entry name" value="Dihydrofolate reductase-like"/>
    <property type="match status" value="1"/>
</dbReference>
<feature type="binding site" evidence="16">
    <location>
        <position position="78"/>
    </location>
    <ligand>
        <name>Zn(2+)</name>
        <dbReference type="ChEBI" id="CHEBI:29105"/>
        <note>catalytic</note>
    </ligand>
</feature>
<evidence type="ECO:0000256" key="11">
    <source>
        <dbReference type="ARBA" id="ARBA00023002"/>
    </source>
</evidence>
<feature type="binding site" evidence="15">
    <location>
        <position position="291"/>
    </location>
    <ligand>
        <name>substrate</name>
    </ligand>
</feature>
<evidence type="ECO:0000256" key="12">
    <source>
        <dbReference type="ARBA" id="ARBA00023268"/>
    </source>
</evidence>
<comment type="pathway">
    <text evidence="2 13">Cofactor biosynthesis; riboflavin biosynthesis; 5-amino-6-(D-ribitylamino)uracil from GTP: step 2/4.</text>
</comment>
<dbReference type="InterPro" id="IPR004794">
    <property type="entry name" value="Eubact_RibD"/>
</dbReference>
<dbReference type="GO" id="GO:0008703">
    <property type="term" value="F:5-amino-6-(5-phosphoribosylamino)uracil reductase activity"/>
    <property type="evidence" value="ECO:0007669"/>
    <property type="project" value="UniProtKB-EC"/>
</dbReference>
<dbReference type="PROSITE" id="PS51747">
    <property type="entry name" value="CYT_DCMP_DEAMINASES_2"/>
    <property type="match status" value="1"/>
</dbReference>
<feature type="binding site" evidence="15">
    <location>
        <position position="214"/>
    </location>
    <ligand>
        <name>substrate</name>
    </ligand>
</feature>
<dbReference type="RefSeq" id="WP_039420036.1">
    <property type="nucleotide sequence ID" value="NZ_JRAI01000008.1"/>
</dbReference>
<dbReference type="Proteomes" id="UP000030146">
    <property type="component" value="Unassembled WGS sequence"/>
</dbReference>
<dbReference type="Pfam" id="PF01872">
    <property type="entry name" value="RibD_C"/>
    <property type="match status" value="1"/>
</dbReference>
<dbReference type="InterPro" id="IPR024072">
    <property type="entry name" value="DHFR-like_dom_sf"/>
</dbReference>
<dbReference type="InterPro" id="IPR050765">
    <property type="entry name" value="Riboflavin_Biosynth_HTPR"/>
</dbReference>
<feature type="binding site" evidence="15">
    <location>
        <position position="157"/>
    </location>
    <ligand>
        <name>NADP(+)</name>
        <dbReference type="ChEBI" id="CHEBI:58349"/>
    </ligand>
</feature>
<evidence type="ECO:0000256" key="15">
    <source>
        <dbReference type="PIRSR" id="PIRSR006769-2"/>
    </source>
</evidence>
<feature type="binding site" evidence="15">
    <location>
        <position position="191"/>
    </location>
    <ligand>
        <name>substrate</name>
    </ligand>
</feature>
<dbReference type="UniPathway" id="UPA00275">
    <property type="reaction ID" value="UER00401"/>
</dbReference>
<dbReference type="Gene3D" id="3.40.430.10">
    <property type="entry name" value="Dihydrofolate Reductase, subunit A"/>
    <property type="match status" value="1"/>
</dbReference>
<keyword evidence="10 13" id="KW-0521">NADP</keyword>
<proteinExistence type="inferred from homology"/>
<feature type="binding site" evidence="15">
    <location>
        <position position="172"/>
    </location>
    <ligand>
        <name>substrate</name>
    </ligand>
</feature>
<organism evidence="18 21">
    <name type="scientific">Porphyromonas gulae</name>
    <dbReference type="NCBI Taxonomy" id="111105"/>
    <lineage>
        <taxon>Bacteria</taxon>
        <taxon>Pseudomonadati</taxon>
        <taxon>Bacteroidota</taxon>
        <taxon>Bacteroidia</taxon>
        <taxon>Bacteroidales</taxon>
        <taxon>Porphyromonadaceae</taxon>
        <taxon>Porphyromonas</taxon>
    </lineage>
</organism>
<dbReference type="InterPro" id="IPR002734">
    <property type="entry name" value="RibDG_C"/>
</dbReference>
<dbReference type="NCBIfam" id="TIGR00326">
    <property type="entry name" value="eubact_ribD"/>
    <property type="match status" value="1"/>
</dbReference>
<reference evidence="19 20" key="1">
    <citation type="submission" date="2014-08" db="EMBL/GenBank/DDBJ databases">
        <title>Porphyromonas gulae strain:COT-052_OH1451 Genome sequencing.</title>
        <authorList>
            <person name="Wallis C."/>
            <person name="Deusch O."/>
            <person name="O'Flynn C."/>
            <person name="Davis I."/>
            <person name="Jospin G."/>
            <person name="Darling A.E."/>
            <person name="Coil D.A."/>
            <person name="Alexiev A."/>
            <person name="Horsfall A."/>
            <person name="Kirkwood N."/>
            <person name="Harris S."/>
            <person name="Eisen J.A."/>
        </authorList>
    </citation>
    <scope>NUCLEOTIDE SEQUENCE [LARGE SCALE GENOMIC DNA]</scope>
    <source>
        <strain evidence="20">COT-052 OH1451</strain>
        <strain evidence="19">COT-052_OH1451</strain>
    </source>
</reference>
<dbReference type="EC" id="1.1.1.193" evidence="13"/>
<keyword evidence="8 13" id="KW-0378">Hydrolase</keyword>
<dbReference type="STRING" id="111105.HR09_09870"/>
<evidence type="ECO:0000256" key="5">
    <source>
        <dbReference type="ARBA" id="ARBA00007417"/>
    </source>
</evidence>
<evidence type="ECO:0000256" key="1">
    <source>
        <dbReference type="ARBA" id="ARBA00002151"/>
    </source>
</evidence>
<dbReference type="OrthoDB" id="9800865at2"/>
<comment type="caution">
    <text evidence="18">The sequence shown here is derived from an EMBL/GenBank/DDBJ whole genome shotgun (WGS) entry which is preliminary data.</text>
</comment>
<keyword evidence="9 13" id="KW-0862">Zinc</keyword>
<evidence type="ECO:0000256" key="3">
    <source>
        <dbReference type="ARBA" id="ARBA00004910"/>
    </source>
</evidence>
<dbReference type="InterPro" id="IPR016193">
    <property type="entry name" value="Cytidine_deaminase-like"/>
</dbReference>
<keyword evidence="6 13" id="KW-0686">Riboflavin biosynthesis</keyword>
<dbReference type="InterPro" id="IPR016192">
    <property type="entry name" value="APOBEC/CMP_deaminase_Zn-bd"/>
</dbReference>
<reference evidence="18 21" key="2">
    <citation type="submission" date="2014-08" db="EMBL/GenBank/DDBJ databases">
        <title>Porphyromonas gulae strain:COT-052_OH3439 Genome sequencing.</title>
        <authorList>
            <person name="Wallis C."/>
            <person name="Deusch O."/>
            <person name="O'Flynn C."/>
            <person name="Davis I."/>
            <person name="Jospin G."/>
            <person name="Darling A.E."/>
            <person name="Coil D.A."/>
            <person name="Alexiev A."/>
            <person name="Horsfall A."/>
            <person name="Kirkwood N."/>
            <person name="Harris S."/>
            <person name="Eisen J.A."/>
        </authorList>
    </citation>
    <scope>NUCLEOTIDE SEQUENCE [LARGE SCALE GENOMIC DNA]</scope>
    <source>
        <strain evidence="21">COT-052 OH3439</strain>
        <strain evidence="18">COT-052_OH3439</strain>
    </source>
</reference>
<evidence type="ECO:0000256" key="7">
    <source>
        <dbReference type="ARBA" id="ARBA00022723"/>
    </source>
</evidence>
<evidence type="ECO:0000256" key="8">
    <source>
        <dbReference type="ARBA" id="ARBA00022801"/>
    </source>
</evidence>
<evidence type="ECO:0000313" key="18">
    <source>
        <dbReference type="EMBL" id="KGN83545.1"/>
    </source>
</evidence>
<dbReference type="PANTHER" id="PTHR38011">
    <property type="entry name" value="DIHYDROFOLATE REDUCTASE FAMILY PROTEIN (AFU_ORTHOLOGUE AFUA_8G06820)"/>
    <property type="match status" value="1"/>
</dbReference>
<feature type="binding site" evidence="15">
    <location>
        <position position="203"/>
    </location>
    <ligand>
        <name>substrate</name>
    </ligand>
</feature>
<evidence type="ECO:0000313" key="21">
    <source>
        <dbReference type="Proteomes" id="UP000030146"/>
    </source>
</evidence>
<feature type="binding site" evidence="15">
    <location>
        <position position="211"/>
    </location>
    <ligand>
        <name>substrate</name>
    </ligand>
</feature>
<dbReference type="InterPro" id="IPR002125">
    <property type="entry name" value="CMP_dCMP_dom"/>
</dbReference>
<dbReference type="PIRSF" id="PIRSF006769">
    <property type="entry name" value="RibD"/>
    <property type="match status" value="1"/>
</dbReference>
<dbReference type="EMBL" id="JRAK01000163">
    <property type="protein sequence ID" value="KGN83545.1"/>
    <property type="molecule type" value="Genomic_DNA"/>
</dbReference>
<evidence type="ECO:0000256" key="2">
    <source>
        <dbReference type="ARBA" id="ARBA00004882"/>
    </source>
</evidence>
<comment type="similarity">
    <text evidence="5 13">In the C-terminal section; belongs to the HTP reductase family.</text>
</comment>
<comment type="pathway">
    <text evidence="3 13">Cofactor biosynthesis; riboflavin biosynthesis; 5-amino-6-(D-ribitylamino)uracil from GTP: step 3/4.</text>
</comment>
<keyword evidence="7 13" id="KW-0479">Metal-binding</keyword>
<dbReference type="CDD" id="cd01284">
    <property type="entry name" value="Riboflavin_deaminase-reductase"/>
    <property type="match status" value="1"/>
</dbReference>
<comment type="catalytic activity">
    <reaction evidence="13">
        <text>5-amino-6-(5-phospho-D-ribitylamino)uracil + NADP(+) = 5-amino-6-(5-phospho-D-ribosylamino)uracil + NADPH + H(+)</text>
        <dbReference type="Rhea" id="RHEA:17845"/>
        <dbReference type="ChEBI" id="CHEBI:15378"/>
        <dbReference type="ChEBI" id="CHEBI:57783"/>
        <dbReference type="ChEBI" id="CHEBI:58349"/>
        <dbReference type="ChEBI" id="CHEBI:58421"/>
        <dbReference type="ChEBI" id="CHEBI:58453"/>
        <dbReference type="EC" id="1.1.1.193"/>
    </reaction>
</comment>
<evidence type="ECO:0000256" key="13">
    <source>
        <dbReference type="PIRNR" id="PIRNR006769"/>
    </source>
</evidence>
<dbReference type="GO" id="GO:0009231">
    <property type="term" value="P:riboflavin biosynthetic process"/>
    <property type="evidence" value="ECO:0007669"/>
    <property type="project" value="UniProtKB-UniPathway"/>
</dbReference>
<gene>
    <name evidence="19" type="ORF">HR08_01445</name>
    <name evidence="18" type="ORF">HR15_11815</name>
</gene>
<dbReference type="eggNOG" id="COG0117">
    <property type="taxonomic scope" value="Bacteria"/>
</dbReference>
<dbReference type="PROSITE" id="PS00903">
    <property type="entry name" value="CYT_DCMP_DEAMINASES_1"/>
    <property type="match status" value="1"/>
</dbReference>
<dbReference type="FunFam" id="3.40.140.10:FF:000025">
    <property type="entry name" value="Riboflavin biosynthesis protein RibD"/>
    <property type="match status" value="1"/>
</dbReference>
<evidence type="ECO:0000313" key="19">
    <source>
        <dbReference type="EMBL" id="KGN87758.1"/>
    </source>
</evidence>
<evidence type="ECO:0000256" key="6">
    <source>
        <dbReference type="ARBA" id="ARBA00022619"/>
    </source>
</evidence>
<feature type="binding site" evidence="16">
    <location>
        <position position="51"/>
    </location>
    <ligand>
        <name>Zn(2+)</name>
        <dbReference type="ChEBI" id="CHEBI:29105"/>
        <note>catalytic</note>
    </ligand>
</feature>
<evidence type="ECO:0000256" key="16">
    <source>
        <dbReference type="PIRSR" id="PIRSR006769-3"/>
    </source>
</evidence>